<dbReference type="GO" id="GO:0006400">
    <property type="term" value="P:tRNA modification"/>
    <property type="evidence" value="ECO:0007669"/>
    <property type="project" value="TreeGrafter"/>
</dbReference>
<comment type="caution">
    <text evidence="14">The sequence shown here is derived from an EMBL/GenBank/DDBJ whole genome shotgun (WGS) entry which is preliminary data.</text>
</comment>
<comment type="function">
    <text evidence="2 10 12">Catalyzes the transfer of a dimethylallyl group onto the adenine at position 37 in tRNAs that read codons beginning with uridine, leading to the formation of N6-(dimethylallyl)adenosine (i(6)A).</text>
</comment>
<dbReference type="HAMAP" id="MF_00185">
    <property type="entry name" value="IPP_trans"/>
    <property type="match status" value="1"/>
</dbReference>
<comment type="catalytic activity">
    <reaction evidence="9 10 11">
        <text>adenosine(37) in tRNA + dimethylallyl diphosphate = N(6)-dimethylallyladenosine(37) in tRNA + diphosphate</text>
        <dbReference type="Rhea" id="RHEA:26482"/>
        <dbReference type="Rhea" id="RHEA-COMP:10162"/>
        <dbReference type="Rhea" id="RHEA-COMP:10375"/>
        <dbReference type="ChEBI" id="CHEBI:33019"/>
        <dbReference type="ChEBI" id="CHEBI:57623"/>
        <dbReference type="ChEBI" id="CHEBI:74411"/>
        <dbReference type="ChEBI" id="CHEBI:74415"/>
        <dbReference type="EC" id="2.5.1.75"/>
    </reaction>
</comment>
<comment type="caution">
    <text evidence="10">Lacks conserved residue(s) required for the propagation of feature annotation.</text>
</comment>
<keyword evidence="5 10" id="KW-0819">tRNA processing</keyword>
<accession>A0A3M0GBL7</accession>
<evidence type="ECO:0000256" key="1">
    <source>
        <dbReference type="ARBA" id="ARBA00001946"/>
    </source>
</evidence>
<evidence type="ECO:0000313" key="15">
    <source>
        <dbReference type="Proteomes" id="UP000275256"/>
    </source>
</evidence>
<feature type="site" description="Interaction with substrate tRNA" evidence="10">
    <location>
        <position position="130"/>
    </location>
</feature>
<feature type="binding site" evidence="10">
    <location>
        <begin position="15"/>
        <end position="20"/>
    </location>
    <ligand>
        <name>substrate</name>
    </ligand>
</feature>
<keyword evidence="7 10" id="KW-0067">ATP-binding</keyword>
<dbReference type="InterPro" id="IPR027417">
    <property type="entry name" value="P-loop_NTPase"/>
</dbReference>
<dbReference type="PANTHER" id="PTHR11088:SF60">
    <property type="entry name" value="TRNA DIMETHYLALLYLTRANSFERASE"/>
    <property type="match status" value="1"/>
</dbReference>
<dbReference type="EC" id="2.5.1.75" evidence="10"/>
<dbReference type="GO" id="GO:0052381">
    <property type="term" value="F:tRNA dimethylallyltransferase activity"/>
    <property type="evidence" value="ECO:0007669"/>
    <property type="project" value="UniProtKB-UniRule"/>
</dbReference>
<dbReference type="NCBIfam" id="TIGR00174">
    <property type="entry name" value="miaA"/>
    <property type="match status" value="1"/>
</dbReference>
<dbReference type="PANTHER" id="PTHR11088">
    <property type="entry name" value="TRNA DIMETHYLALLYLTRANSFERASE"/>
    <property type="match status" value="1"/>
</dbReference>
<dbReference type="OrthoDB" id="9776390at2"/>
<dbReference type="AlphaFoldDB" id="A0A3M0GBL7"/>
<evidence type="ECO:0000256" key="6">
    <source>
        <dbReference type="ARBA" id="ARBA00022741"/>
    </source>
</evidence>
<dbReference type="InterPro" id="IPR039657">
    <property type="entry name" value="Dimethylallyltransferase"/>
</dbReference>
<keyword evidence="4 10" id="KW-0808">Transferase</keyword>
<organism evidence="14 15">
    <name type="scientific">Tessaracoccus antarcticus</name>
    <dbReference type="NCBI Taxonomy" id="2479848"/>
    <lineage>
        <taxon>Bacteria</taxon>
        <taxon>Bacillati</taxon>
        <taxon>Actinomycetota</taxon>
        <taxon>Actinomycetes</taxon>
        <taxon>Propionibacteriales</taxon>
        <taxon>Propionibacteriaceae</taxon>
        <taxon>Tessaracoccus</taxon>
    </lineage>
</organism>
<evidence type="ECO:0000256" key="3">
    <source>
        <dbReference type="ARBA" id="ARBA00005842"/>
    </source>
</evidence>
<reference evidence="14 15" key="1">
    <citation type="submission" date="2018-10" db="EMBL/GenBank/DDBJ databases">
        <title>Tessaracoccus antarcticuss sp. nov., isolated from sediment.</title>
        <authorList>
            <person name="Zhou L.Y."/>
            <person name="Du Z.J."/>
        </authorList>
    </citation>
    <scope>NUCLEOTIDE SEQUENCE [LARGE SCALE GENOMIC DNA]</scope>
    <source>
        <strain evidence="14 15">JDX10</strain>
    </source>
</reference>
<feature type="site" description="Interaction with substrate tRNA" evidence="10">
    <location>
        <position position="109"/>
    </location>
</feature>
<dbReference type="SUPFAM" id="SSF52540">
    <property type="entry name" value="P-loop containing nucleoside triphosphate hydrolases"/>
    <property type="match status" value="1"/>
</dbReference>
<comment type="similarity">
    <text evidence="3 10 13">Belongs to the IPP transferase family.</text>
</comment>
<keyword evidence="6 10" id="KW-0547">Nucleotide-binding</keyword>
<dbReference type="FunFam" id="1.10.20.140:FF:000001">
    <property type="entry name" value="tRNA dimethylallyltransferase"/>
    <property type="match status" value="1"/>
</dbReference>
<evidence type="ECO:0000256" key="13">
    <source>
        <dbReference type="RuleBase" id="RU003785"/>
    </source>
</evidence>
<dbReference type="GO" id="GO:0005524">
    <property type="term" value="F:ATP binding"/>
    <property type="evidence" value="ECO:0007669"/>
    <property type="project" value="UniProtKB-UniRule"/>
</dbReference>
<keyword evidence="15" id="KW-1185">Reference proteome</keyword>
<dbReference type="Gene3D" id="3.40.50.300">
    <property type="entry name" value="P-loop containing nucleotide triphosphate hydrolases"/>
    <property type="match status" value="1"/>
</dbReference>
<comment type="subunit">
    <text evidence="10">Monomer.</text>
</comment>
<comment type="cofactor">
    <cofactor evidence="1 10">
        <name>Mg(2+)</name>
        <dbReference type="ChEBI" id="CHEBI:18420"/>
    </cofactor>
</comment>
<evidence type="ECO:0000256" key="10">
    <source>
        <dbReference type="HAMAP-Rule" id="MF_00185"/>
    </source>
</evidence>
<evidence type="ECO:0000256" key="12">
    <source>
        <dbReference type="RuleBase" id="RU003784"/>
    </source>
</evidence>
<evidence type="ECO:0000313" key="14">
    <source>
        <dbReference type="EMBL" id="RMB58923.1"/>
    </source>
</evidence>
<evidence type="ECO:0000256" key="9">
    <source>
        <dbReference type="ARBA" id="ARBA00049563"/>
    </source>
</evidence>
<evidence type="ECO:0000256" key="7">
    <source>
        <dbReference type="ARBA" id="ARBA00022840"/>
    </source>
</evidence>
<protein>
    <recommendedName>
        <fullName evidence="10">tRNA dimethylallyltransferase</fullName>
        <ecNumber evidence="10">2.5.1.75</ecNumber>
    </recommendedName>
    <alternativeName>
        <fullName evidence="10">Dimethylallyl diphosphate:tRNA dimethylallyltransferase</fullName>
        <shortName evidence="10">DMAPP:tRNA dimethylallyltransferase</shortName>
        <shortName evidence="10">DMATase</shortName>
    </alternativeName>
    <alternativeName>
        <fullName evidence="10">Isopentenyl-diphosphate:tRNA isopentenyltransferase</fullName>
        <shortName evidence="10">IPP transferase</shortName>
        <shortName evidence="10">IPPT</shortName>
        <shortName evidence="10">IPTase</shortName>
    </alternativeName>
</protein>
<dbReference type="EMBL" id="REFW01000003">
    <property type="protein sequence ID" value="RMB58923.1"/>
    <property type="molecule type" value="Genomic_DNA"/>
</dbReference>
<feature type="binding site" evidence="10">
    <location>
        <begin position="13"/>
        <end position="20"/>
    </location>
    <ligand>
        <name>ATP</name>
        <dbReference type="ChEBI" id="CHEBI:30616"/>
    </ligand>
</feature>
<evidence type="ECO:0000256" key="4">
    <source>
        <dbReference type="ARBA" id="ARBA00022679"/>
    </source>
</evidence>
<evidence type="ECO:0000256" key="8">
    <source>
        <dbReference type="ARBA" id="ARBA00022842"/>
    </source>
</evidence>
<name>A0A3M0GBL7_9ACTN</name>
<evidence type="ECO:0000256" key="5">
    <source>
        <dbReference type="ARBA" id="ARBA00022694"/>
    </source>
</evidence>
<gene>
    <name evidence="10 14" type="primary">miaA</name>
    <name evidence="14" type="ORF">EAX62_12500</name>
</gene>
<proteinExistence type="inferred from homology"/>
<dbReference type="Proteomes" id="UP000275256">
    <property type="component" value="Unassembled WGS sequence"/>
</dbReference>
<sequence length="308" mass="34174">MGRMSLPVVVLIGATATGKSQLAVDLATTLRERGTEAEIVNADSMLVYRGMNIGTAKPTMEERAGIVHHLVDIWDVTRKASVADFQTLARDAIADIRHRGAVPVVVGGSALYTRAVVDHFEFPGSDAEVRARWEAELERVGAVALHARLQVLAPESAAKIEPANGRRTVRALEVHEITGGHAPHLPEWTYELDNVHQFGLDEDRAVLDARIDARVDAMWCDGLVDEVRHLLREGLRDGVTAMRAIGYGQVVAFLDGECSEDEARQDVKRATRRFFRKQLGWYRRDPRITWLRADATDNALKILSSLGW</sequence>
<dbReference type="Pfam" id="PF01715">
    <property type="entry name" value="IPPT"/>
    <property type="match status" value="1"/>
</dbReference>
<keyword evidence="8 10" id="KW-0460">Magnesium</keyword>
<dbReference type="Gene3D" id="1.10.20.140">
    <property type="match status" value="1"/>
</dbReference>
<dbReference type="InterPro" id="IPR018022">
    <property type="entry name" value="IPT"/>
</dbReference>
<evidence type="ECO:0000256" key="2">
    <source>
        <dbReference type="ARBA" id="ARBA00003213"/>
    </source>
</evidence>
<feature type="region of interest" description="Interaction with substrate tRNA" evidence="10">
    <location>
        <begin position="43"/>
        <end position="46"/>
    </location>
</feature>
<evidence type="ECO:0000256" key="11">
    <source>
        <dbReference type="RuleBase" id="RU003783"/>
    </source>
</evidence>